<dbReference type="GO" id="GO:0043161">
    <property type="term" value="P:proteasome-mediated ubiquitin-dependent protein catabolic process"/>
    <property type="evidence" value="ECO:0007669"/>
    <property type="project" value="InterPro"/>
</dbReference>
<dbReference type="InterPro" id="IPR001394">
    <property type="entry name" value="Peptidase_C19_UCH"/>
</dbReference>
<protein>
    <recommendedName>
        <fullName evidence="2">ubiquitinyl hydrolase 1</fullName>
        <ecNumber evidence="2">3.4.19.12</ecNumber>
    </recommendedName>
</protein>
<dbReference type="Proteomes" id="UP000688137">
    <property type="component" value="Unassembled WGS sequence"/>
</dbReference>
<dbReference type="OMA" id="QYRIHSI"/>
<comment type="caution">
    <text evidence="9">The sequence shown here is derived from an EMBL/GenBank/DDBJ whole genome shotgun (WGS) entry which is preliminary data.</text>
</comment>
<dbReference type="GO" id="GO:0070628">
    <property type="term" value="F:proteasome binding"/>
    <property type="evidence" value="ECO:0007669"/>
    <property type="project" value="TreeGrafter"/>
</dbReference>
<name>A0A8S1PRW5_PARPR</name>
<evidence type="ECO:0000256" key="6">
    <source>
        <dbReference type="ARBA" id="ARBA00022807"/>
    </source>
</evidence>
<dbReference type="GO" id="GO:0061136">
    <property type="term" value="P:regulation of proteasomal protein catabolic process"/>
    <property type="evidence" value="ECO:0007669"/>
    <property type="project" value="TreeGrafter"/>
</dbReference>
<evidence type="ECO:0000256" key="1">
    <source>
        <dbReference type="ARBA" id="ARBA00000707"/>
    </source>
</evidence>
<dbReference type="InterPro" id="IPR044635">
    <property type="entry name" value="UBP14-like"/>
</dbReference>
<keyword evidence="10" id="KW-1185">Reference proteome</keyword>
<dbReference type="EC" id="3.4.19.12" evidence="2"/>
<dbReference type="PROSITE" id="PS50235">
    <property type="entry name" value="USP_3"/>
    <property type="match status" value="1"/>
</dbReference>
<evidence type="ECO:0000256" key="3">
    <source>
        <dbReference type="ARBA" id="ARBA00022670"/>
    </source>
</evidence>
<reference evidence="9" key="1">
    <citation type="submission" date="2021-01" db="EMBL/GenBank/DDBJ databases">
        <authorList>
            <consortium name="Genoscope - CEA"/>
            <person name="William W."/>
        </authorList>
    </citation>
    <scope>NUCLEOTIDE SEQUENCE</scope>
</reference>
<evidence type="ECO:0000313" key="10">
    <source>
        <dbReference type="Proteomes" id="UP000688137"/>
    </source>
</evidence>
<dbReference type="PANTHER" id="PTHR43982:SF1">
    <property type="entry name" value="UBIQUITIN CARBOXYL-TERMINAL HYDROLASE 14"/>
    <property type="match status" value="1"/>
</dbReference>
<evidence type="ECO:0000313" key="9">
    <source>
        <dbReference type="EMBL" id="CAD8105369.1"/>
    </source>
</evidence>
<organism evidence="9 10">
    <name type="scientific">Paramecium primaurelia</name>
    <dbReference type="NCBI Taxonomy" id="5886"/>
    <lineage>
        <taxon>Eukaryota</taxon>
        <taxon>Sar</taxon>
        <taxon>Alveolata</taxon>
        <taxon>Ciliophora</taxon>
        <taxon>Intramacronucleata</taxon>
        <taxon>Oligohymenophorea</taxon>
        <taxon>Peniculida</taxon>
        <taxon>Parameciidae</taxon>
        <taxon>Paramecium</taxon>
    </lineage>
</organism>
<dbReference type="GO" id="GO:0004843">
    <property type="term" value="F:cysteine-type deubiquitinase activity"/>
    <property type="evidence" value="ECO:0007669"/>
    <property type="project" value="UniProtKB-EC"/>
</dbReference>
<keyword evidence="4" id="KW-0833">Ubl conjugation pathway</keyword>
<keyword evidence="7" id="KW-0175">Coiled coil</keyword>
<feature type="domain" description="USP" evidence="8">
    <location>
        <begin position="100"/>
        <end position="459"/>
    </location>
</feature>
<evidence type="ECO:0000259" key="8">
    <source>
        <dbReference type="PROSITE" id="PS50235"/>
    </source>
</evidence>
<dbReference type="AlphaFoldDB" id="A0A8S1PRW5"/>
<comment type="catalytic activity">
    <reaction evidence="1">
        <text>Thiol-dependent hydrolysis of ester, thioester, amide, peptide and isopeptide bonds formed by the C-terminal Gly of ubiquitin (a 76-residue protein attached to proteins as an intracellular targeting signal).</text>
        <dbReference type="EC" id="3.4.19.12"/>
    </reaction>
</comment>
<proteinExistence type="predicted"/>
<feature type="coiled-coil region" evidence="7">
    <location>
        <begin position="309"/>
        <end position="339"/>
    </location>
</feature>
<keyword evidence="5" id="KW-0378">Hydrolase</keyword>
<keyword evidence="3" id="KW-0645">Protease</keyword>
<evidence type="ECO:0000256" key="7">
    <source>
        <dbReference type="SAM" id="Coils"/>
    </source>
</evidence>
<dbReference type="InterPro" id="IPR028889">
    <property type="entry name" value="USP"/>
</dbReference>
<gene>
    <name evidence="9" type="ORF">PPRIM_AZ9-3.1.T1270037</name>
</gene>
<dbReference type="PANTHER" id="PTHR43982">
    <property type="entry name" value="UBIQUITIN CARBOXYL-TERMINAL HYDROLASE"/>
    <property type="match status" value="1"/>
</dbReference>
<sequence length="518" mass="61641">MQSLPDQTLTRYIEMGYGEMNIRQCWEIARGDLHLFEQYLFDGCSEVGEVPLYQLSQQNYFNNDEIFRSQNILEQIKNDTLYMYQQSSRKIKLRTRDKYVGLLNIGNTCSINSVLQFCHQIPQLFKLLLECQNGKSQIYEKFVFEIQILFTQLIASNLEYVNPRDTIKSISWEPQEQEYIGAQQDIIEIFNLLLNKFDKSIRRLHMQNLMATDVLRVELFGNQKMNELFQIILMNDKNQREYHPNIVATLKHKNIRTFLSKDFSNKILELPKFLRISINRISFSNRSIIKLKDEFIIEESLNLEMCMFNNNSSNQKEQINKLLKQATDLQEQIQKIRLYLSSLNGVIQVYEDEGIFIDLIILLKKKQEQIMYQLKQKEELYKQNQLNINKQTSNRYQYRIHSIVIHFGSAQEGHNLIYIYNFFLEKWMKYNDISVQFVQENVVLNESKIFGQLVTYVNQDMIPQLRSHQQFIQNIGNIVVAQPNKDLQQIVEINNIPQNVLTFVTKQNQENYRNNQNY</sequence>
<keyword evidence="6" id="KW-0788">Thiol protease</keyword>
<evidence type="ECO:0000256" key="4">
    <source>
        <dbReference type="ARBA" id="ARBA00022786"/>
    </source>
</evidence>
<dbReference type="EMBL" id="CAJJDM010000130">
    <property type="protein sequence ID" value="CAD8105369.1"/>
    <property type="molecule type" value="Genomic_DNA"/>
</dbReference>
<dbReference type="Pfam" id="PF00443">
    <property type="entry name" value="UCH"/>
    <property type="match status" value="1"/>
</dbReference>
<evidence type="ECO:0000256" key="5">
    <source>
        <dbReference type="ARBA" id="ARBA00022801"/>
    </source>
</evidence>
<dbReference type="GO" id="GO:0016579">
    <property type="term" value="P:protein deubiquitination"/>
    <property type="evidence" value="ECO:0007669"/>
    <property type="project" value="InterPro"/>
</dbReference>
<evidence type="ECO:0000256" key="2">
    <source>
        <dbReference type="ARBA" id="ARBA00012759"/>
    </source>
</evidence>
<accession>A0A8S1PRW5</accession>